<protein>
    <submittedName>
        <fullName evidence="1">Uncharacterized protein</fullName>
    </submittedName>
</protein>
<proteinExistence type="predicted"/>
<organism evidence="1">
    <name type="scientific">Arundo donax</name>
    <name type="common">Giant reed</name>
    <name type="synonym">Donax arundinaceus</name>
    <dbReference type="NCBI Taxonomy" id="35708"/>
    <lineage>
        <taxon>Eukaryota</taxon>
        <taxon>Viridiplantae</taxon>
        <taxon>Streptophyta</taxon>
        <taxon>Embryophyta</taxon>
        <taxon>Tracheophyta</taxon>
        <taxon>Spermatophyta</taxon>
        <taxon>Magnoliopsida</taxon>
        <taxon>Liliopsida</taxon>
        <taxon>Poales</taxon>
        <taxon>Poaceae</taxon>
        <taxon>PACMAD clade</taxon>
        <taxon>Arundinoideae</taxon>
        <taxon>Arundineae</taxon>
        <taxon>Arundo</taxon>
    </lineage>
</organism>
<dbReference type="EMBL" id="GBRH01222266">
    <property type="protein sequence ID" value="JAD75629.1"/>
    <property type="molecule type" value="Transcribed_RNA"/>
</dbReference>
<evidence type="ECO:0000313" key="1">
    <source>
        <dbReference type="EMBL" id="JAD75629.1"/>
    </source>
</evidence>
<dbReference type="AlphaFoldDB" id="A0A0A9CH87"/>
<name>A0A0A9CH87_ARUDO</name>
<accession>A0A0A9CH87</accession>
<reference evidence="1" key="2">
    <citation type="journal article" date="2015" name="Data Brief">
        <title>Shoot transcriptome of the giant reed, Arundo donax.</title>
        <authorList>
            <person name="Barrero R.A."/>
            <person name="Guerrero F.D."/>
            <person name="Moolhuijzen P."/>
            <person name="Goolsby J.A."/>
            <person name="Tidwell J."/>
            <person name="Bellgard S.E."/>
            <person name="Bellgard M.I."/>
        </authorList>
    </citation>
    <scope>NUCLEOTIDE SEQUENCE</scope>
    <source>
        <tissue evidence="1">Shoot tissue taken approximately 20 cm above the soil surface</tissue>
    </source>
</reference>
<reference evidence="1" key="1">
    <citation type="submission" date="2014-09" db="EMBL/GenBank/DDBJ databases">
        <authorList>
            <person name="Magalhaes I.L.F."/>
            <person name="Oliveira U."/>
            <person name="Santos F.R."/>
            <person name="Vidigal T.H.D.A."/>
            <person name="Brescovit A.D."/>
            <person name="Santos A.J."/>
        </authorList>
    </citation>
    <scope>NUCLEOTIDE SEQUENCE</scope>
    <source>
        <tissue evidence="1">Shoot tissue taken approximately 20 cm above the soil surface</tissue>
    </source>
</reference>
<sequence>MDIISSLYEVLQHVFRVTSFGFLFCVTCSGSDSMPYPMKS</sequence>